<dbReference type="Gene3D" id="3.40.1390.30">
    <property type="entry name" value="NIF3 (NGG1p interacting factor 3)-like"/>
    <property type="match status" value="1"/>
</dbReference>
<evidence type="ECO:0000256" key="5">
    <source>
        <dbReference type="PIRNR" id="PIRNR037489"/>
    </source>
</evidence>
<dbReference type="OrthoDB" id="9795763at2"/>
<feature type="binding site" evidence="6">
    <location>
        <position position="65"/>
    </location>
    <ligand>
        <name>a divalent metal cation</name>
        <dbReference type="ChEBI" id="CHEBI:60240"/>
        <label>1</label>
    </ligand>
</feature>
<dbReference type="Pfam" id="PF01784">
    <property type="entry name" value="DUF34_NIF3"/>
    <property type="match status" value="1"/>
</dbReference>
<proteinExistence type="inferred from homology"/>
<dbReference type="PIRSF" id="PIRSF037489">
    <property type="entry name" value="UCP037489_NIF3_YqfO"/>
    <property type="match status" value="1"/>
</dbReference>
<dbReference type="PANTHER" id="PTHR13799">
    <property type="entry name" value="NGG1 INTERACTING FACTOR 3"/>
    <property type="match status" value="1"/>
</dbReference>
<evidence type="ECO:0000256" key="6">
    <source>
        <dbReference type="PIRSR" id="PIRSR602678-1"/>
    </source>
</evidence>
<dbReference type="GO" id="GO:0005737">
    <property type="term" value="C:cytoplasm"/>
    <property type="evidence" value="ECO:0007669"/>
    <property type="project" value="TreeGrafter"/>
</dbReference>
<protein>
    <recommendedName>
        <fullName evidence="3 5">GTP cyclohydrolase 1 type 2 homolog</fullName>
    </recommendedName>
</protein>
<sequence>MPTLLDVIAVLDQLYDPSWADDWDAVGTVAGDPEAEVRTILFAVDPVQAVADEAVLVGADLVVTHHPLYLKGTTSVAATDPKGRVIHTLLSNGIALHTCHTNADSPPLGVSESMAEAIGLRDIRPLDDDLDAGPDKWVVFAPVDVADEVATAMHDAGAGHIGDYDRAQFQSRGTGSFRPLDGATPAIGEVGAVEYVDEIRIEMVAPRRLRDQVRRAMVRAHPYEEVAYDLIETAASPSGRGSGRIGVLDEPMSLWAFAENVKASLPHHSGATRIAGELDREVRTVALCGGSGDFLLARADAAGADVYVTSDLRHHPVSEHRERPGACAVVDVPHWAAEWTWLPVAAREVRARLGGTVETHVSTIVTDPWSATLS</sequence>
<comment type="similarity">
    <text evidence="1 5">Belongs to the GTP cyclohydrolase I type 2/NIF3 family.</text>
</comment>
<dbReference type="Proteomes" id="UP000316988">
    <property type="component" value="Unassembled WGS sequence"/>
</dbReference>
<name>A0A554S8X3_9ACTN</name>
<keyword evidence="4 5" id="KW-0479">Metal-binding</keyword>
<evidence type="ECO:0000256" key="3">
    <source>
        <dbReference type="ARBA" id="ARBA00022112"/>
    </source>
</evidence>
<accession>A0A554S8X3</accession>
<dbReference type="GO" id="GO:0046872">
    <property type="term" value="F:metal ion binding"/>
    <property type="evidence" value="ECO:0007669"/>
    <property type="project" value="UniProtKB-UniRule"/>
</dbReference>
<dbReference type="InterPro" id="IPR036069">
    <property type="entry name" value="DUF34/NIF3_sf"/>
</dbReference>
<dbReference type="NCBIfam" id="TIGR00486">
    <property type="entry name" value="YbgI_SA1388"/>
    <property type="match status" value="1"/>
</dbReference>
<evidence type="ECO:0000313" key="7">
    <source>
        <dbReference type="EMBL" id="TSD62801.1"/>
    </source>
</evidence>
<dbReference type="InterPro" id="IPR017221">
    <property type="entry name" value="DUF34/NIF3_bac"/>
</dbReference>
<evidence type="ECO:0000313" key="8">
    <source>
        <dbReference type="Proteomes" id="UP000316988"/>
    </source>
</evidence>
<feature type="binding site" evidence="6">
    <location>
        <position position="104"/>
    </location>
    <ligand>
        <name>a divalent metal cation</name>
        <dbReference type="ChEBI" id="CHEBI:60240"/>
        <label>1</label>
    </ligand>
</feature>
<gene>
    <name evidence="7" type="ORF">FNM00_10535</name>
</gene>
<dbReference type="AlphaFoldDB" id="A0A554S8X3"/>
<comment type="subunit">
    <text evidence="2">Homohexamer.</text>
</comment>
<organism evidence="7 8">
    <name type="scientific">Aeromicrobium piscarium</name>
    <dbReference type="NCBI Taxonomy" id="2590901"/>
    <lineage>
        <taxon>Bacteria</taxon>
        <taxon>Bacillati</taxon>
        <taxon>Actinomycetota</taxon>
        <taxon>Actinomycetes</taxon>
        <taxon>Propionibacteriales</taxon>
        <taxon>Nocardioidaceae</taxon>
        <taxon>Aeromicrobium</taxon>
    </lineage>
</organism>
<keyword evidence="8" id="KW-1185">Reference proteome</keyword>
<feature type="binding site" evidence="6">
    <location>
        <position position="334"/>
    </location>
    <ligand>
        <name>a divalent metal cation</name>
        <dbReference type="ChEBI" id="CHEBI:60240"/>
        <label>1</label>
    </ligand>
</feature>
<evidence type="ECO:0000256" key="1">
    <source>
        <dbReference type="ARBA" id="ARBA00006964"/>
    </source>
</evidence>
<evidence type="ECO:0000256" key="2">
    <source>
        <dbReference type="ARBA" id="ARBA00011643"/>
    </source>
</evidence>
<evidence type="ECO:0000256" key="4">
    <source>
        <dbReference type="ARBA" id="ARBA00022723"/>
    </source>
</evidence>
<dbReference type="InterPro" id="IPR015867">
    <property type="entry name" value="N-reg_PII/ATP_PRibTrfase_C"/>
</dbReference>
<dbReference type="PANTHER" id="PTHR13799:SF14">
    <property type="entry name" value="GTP CYCLOHYDROLASE 1 TYPE 2 HOMOLOG"/>
    <property type="match status" value="1"/>
</dbReference>
<dbReference type="RefSeq" id="WP_143913401.1">
    <property type="nucleotide sequence ID" value="NZ_VLNT01000007.1"/>
</dbReference>
<dbReference type="InterPro" id="IPR002678">
    <property type="entry name" value="DUF34/NIF3"/>
</dbReference>
<dbReference type="EMBL" id="VLNT01000007">
    <property type="protein sequence ID" value="TSD62801.1"/>
    <property type="molecule type" value="Genomic_DNA"/>
</dbReference>
<comment type="caution">
    <text evidence="7">The sequence shown here is derived from an EMBL/GenBank/DDBJ whole genome shotgun (WGS) entry which is preliminary data.</text>
</comment>
<dbReference type="FunFam" id="3.40.1390.30:FF:000001">
    <property type="entry name" value="GTP cyclohydrolase 1 type 2"/>
    <property type="match status" value="1"/>
</dbReference>
<feature type="binding site" evidence="6">
    <location>
        <position position="66"/>
    </location>
    <ligand>
        <name>a divalent metal cation</name>
        <dbReference type="ChEBI" id="CHEBI:60240"/>
        <label>1</label>
    </ligand>
</feature>
<dbReference type="Gene3D" id="3.30.70.120">
    <property type="match status" value="1"/>
</dbReference>
<reference evidence="7 8" key="1">
    <citation type="submission" date="2019-07" db="EMBL/GenBank/DDBJ databases">
        <authorList>
            <person name="Zhao L.H."/>
        </authorList>
    </citation>
    <scope>NUCLEOTIDE SEQUENCE [LARGE SCALE GENOMIC DNA]</scope>
    <source>
        <strain evidence="7 8">Co35</strain>
    </source>
</reference>
<dbReference type="SUPFAM" id="SSF102705">
    <property type="entry name" value="NIF3 (NGG1p interacting factor 3)-like"/>
    <property type="match status" value="1"/>
</dbReference>
<feature type="binding site" evidence="6">
    <location>
        <position position="338"/>
    </location>
    <ligand>
        <name>a divalent metal cation</name>
        <dbReference type="ChEBI" id="CHEBI:60240"/>
        <label>1</label>
    </ligand>
</feature>